<protein>
    <submittedName>
        <fullName evidence="2">Si:ch211-167j6.3</fullName>
    </submittedName>
</protein>
<evidence type="ECO:0000313" key="3">
    <source>
        <dbReference type="Proteomes" id="UP000472262"/>
    </source>
</evidence>
<evidence type="ECO:0000256" key="1">
    <source>
        <dbReference type="SAM" id="Coils"/>
    </source>
</evidence>
<proteinExistence type="predicted"/>
<dbReference type="Ensembl" id="ENSSGRT00000069241.1">
    <property type="protein sequence ID" value="ENSSGRP00000064938.1"/>
    <property type="gene ID" value="ENSSGRG00000033449.1"/>
</dbReference>
<dbReference type="Proteomes" id="UP000472262">
    <property type="component" value="Unassembled WGS sequence"/>
</dbReference>
<reference evidence="2" key="2">
    <citation type="submission" date="2025-09" db="UniProtKB">
        <authorList>
            <consortium name="Ensembl"/>
        </authorList>
    </citation>
    <scope>IDENTIFICATION</scope>
</reference>
<sequence>MPKTELQLTKGEVEQVNKDVNKCREEMDRRLMMMVQMDEGLWNALLELETLMQEKKSLANQLEELNLDKDKERALLRSLREEESSLLEQKHNLKLKCEQRRKALADASANTEEGTSSHNL</sequence>
<evidence type="ECO:0000313" key="2">
    <source>
        <dbReference type="Ensembl" id="ENSSGRP00000064938.1"/>
    </source>
</evidence>
<feature type="coiled-coil region" evidence="1">
    <location>
        <begin position="6"/>
        <end position="96"/>
    </location>
</feature>
<reference evidence="2" key="1">
    <citation type="submission" date="2025-08" db="UniProtKB">
        <authorList>
            <consortium name="Ensembl"/>
        </authorList>
    </citation>
    <scope>IDENTIFICATION</scope>
</reference>
<keyword evidence="1" id="KW-0175">Coiled coil</keyword>
<accession>A0A672PN20</accession>
<dbReference type="InParanoid" id="A0A672PN20"/>
<keyword evidence="3" id="KW-1185">Reference proteome</keyword>
<name>A0A672PN20_SINGR</name>
<dbReference type="AlphaFoldDB" id="A0A672PN20"/>
<organism evidence="2 3">
    <name type="scientific">Sinocyclocheilus grahami</name>
    <name type="common">Dianchi golden-line fish</name>
    <name type="synonym">Barbus grahami</name>
    <dbReference type="NCBI Taxonomy" id="75366"/>
    <lineage>
        <taxon>Eukaryota</taxon>
        <taxon>Metazoa</taxon>
        <taxon>Chordata</taxon>
        <taxon>Craniata</taxon>
        <taxon>Vertebrata</taxon>
        <taxon>Euteleostomi</taxon>
        <taxon>Actinopterygii</taxon>
        <taxon>Neopterygii</taxon>
        <taxon>Teleostei</taxon>
        <taxon>Ostariophysi</taxon>
        <taxon>Cypriniformes</taxon>
        <taxon>Cyprinidae</taxon>
        <taxon>Cyprininae</taxon>
        <taxon>Sinocyclocheilus</taxon>
    </lineage>
</organism>